<protein>
    <submittedName>
        <fullName evidence="3">R3H domain and coiled-coil containing 1</fullName>
    </submittedName>
</protein>
<dbReference type="PANTHER" id="PTHR21678">
    <property type="entry name" value="GROWTH INHIBITION AND DIFFERENTIATION RELATED PROTEIN 88"/>
    <property type="match status" value="1"/>
</dbReference>
<sequence>MSRKRGHNSAKFFPSVLLFPPLPSRQRYLIHRTVETCPSLATFSVGEGWSRRVVVCPAHLRLPSEEEGDPEEGQHEDVQGRSQETEARKERPHLEPRQTRSRAPRRPDKAIYVPRAMRDKAAPASDPTQAQLAPDSSGCSLKQSTSGTSPEIGTDLEAQSFLPASQETASKATNESASEPEVSELPSDSSGQASPAAWDQTLSNFMAMSLKHQELDETVSPAVELPAGGAADLEDFTQEIIANLREADVLIESAHNDYSCYQNMLFSSDEFAHVIEIYDFPKLFKTEDLQDAFADFSEAGLRITWVDDTCALGVFSSESSAQQALSIQHPLLKARRLSEGSRKAKGKAFRRAEFIQPVKERPRTDTAVARRLVTRALGLQRGGVRGKRC</sequence>
<reference evidence="3" key="1">
    <citation type="submission" date="2025-08" db="UniProtKB">
        <authorList>
            <consortium name="Ensembl"/>
        </authorList>
    </citation>
    <scope>IDENTIFICATION</scope>
</reference>
<dbReference type="InterPro" id="IPR001374">
    <property type="entry name" value="R3H_dom"/>
</dbReference>
<evidence type="ECO:0000313" key="3">
    <source>
        <dbReference type="Ensembl" id="ENSPKIP00000002544.1"/>
    </source>
</evidence>
<dbReference type="Ensembl" id="ENSPKIT00000026490.1">
    <property type="protein sequence ID" value="ENSPKIP00000002544.1"/>
    <property type="gene ID" value="ENSPKIG00000020397.1"/>
</dbReference>
<dbReference type="Gene3D" id="3.30.70.330">
    <property type="match status" value="1"/>
</dbReference>
<dbReference type="InterPro" id="IPR036867">
    <property type="entry name" value="R3H_dom_sf"/>
</dbReference>
<evidence type="ECO:0000256" key="1">
    <source>
        <dbReference type="SAM" id="MobiDB-lite"/>
    </source>
</evidence>
<dbReference type="InterPro" id="IPR035979">
    <property type="entry name" value="RBD_domain_sf"/>
</dbReference>
<dbReference type="SUPFAM" id="SSF54928">
    <property type="entry name" value="RNA-binding domain, RBD"/>
    <property type="match status" value="1"/>
</dbReference>
<feature type="compositionally biased region" description="Polar residues" evidence="1">
    <location>
        <begin position="162"/>
        <end position="177"/>
    </location>
</feature>
<dbReference type="InterPro" id="IPR012677">
    <property type="entry name" value="Nucleotide-bd_a/b_plait_sf"/>
</dbReference>
<dbReference type="GeneTree" id="ENSGT00530000063711"/>
<feature type="compositionally biased region" description="Basic and acidic residues" evidence="1">
    <location>
        <begin position="72"/>
        <end position="98"/>
    </location>
</feature>
<reference evidence="3" key="2">
    <citation type="submission" date="2025-09" db="UniProtKB">
        <authorList>
            <consortium name="Ensembl"/>
        </authorList>
    </citation>
    <scope>IDENTIFICATION</scope>
</reference>
<dbReference type="Gene3D" id="3.30.1370.50">
    <property type="entry name" value="R3H-like domain"/>
    <property type="match status" value="1"/>
</dbReference>
<dbReference type="Pfam" id="PF01424">
    <property type="entry name" value="R3H"/>
    <property type="match status" value="1"/>
</dbReference>
<name>A0A3B3Q9P6_9TELE</name>
<dbReference type="PANTHER" id="PTHR21678:SF6">
    <property type="entry name" value="R3H AND COILED-COIL DOMAIN-CONTAINING PROTEIN 1"/>
    <property type="match status" value="1"/>
</dbReference>
<feature type="compositionally biased region" description="Polar residues" evidence="1">
    <location>
        <begin position="137"/>
        <end position="151"/>
    </location>
</feature>
<dbReference type="AlphaFoldDB" id="A0A3B3Q9P6"/>
<evidence type="ECO:0000259" key="2">
    <source>
        <dbReference type="Pfam" id="PF01424"/>
    </source>
</evidence>
<dbReference type="Proteomes" id="UP000261540">
    <property type="component" value="Unplaced"/>
</dbReference>
<evidence type="ECO:0000313" key="4">
    <source>
        <dbReference type="Proteomes" id="UP000261540"/>
    </source>
</evidence>
<dbReference type="GO" id="GO:0003676">
    <property type="term" value="F:nucleic acid binding"/>
    <property type="evidence" value="ECO:0007669"/>
    <property type="project" value="InterPro"/>
</dbReference>
<feature type="region of interest" description="Disordered" evidence="1">
    <location>
        <begin position="63"/>
        <end position="195"/>
    </location>
</feature>
<organism evidence="3 4">
    <name type="scientific">Paramormyrops kingsleyae</name>
    <dbReference type="NCBI Taxonomy" id="1676925"/>
    <lineage>
        <taxon>Eukaryota</taxon>
        <taxon>Metazoa</taxon>
        <taxon>Chordata</taxon>
        <taxon>Craniata</taxon>
        <taxon>Vertebrata</taxon>
        <taxon>Euteleostomi</taxon>
        <taxon>Actinopterygii</taxon>
        <taxon>Neopterygii</taxon>
        <taxon>Teleostei</taxon>
        <taxon>Osteoglossocephala</taxon>
        <taxon>Osteoglossomorpha</taxon>
        <taxon>Osteoglossiformes</taxon>
        <taxon>Mormyridae</taxon>
        <taxon>Paramormyrops</taxon>
    </lineage>
</organism>
<dbReference type="SUPFAM" id="SSF82708">
    <property type="entry name" value="R3H domain"/>
    <property type="match status" value="1"/>
</dbReference>
<dbReference type="InterPro" id="IPR039884">
    <property type="entry name" value="R3HC1/R3HCL"/>
</dbReference>
<accession>A0A3B3Q9P6</accession>
<feature type="domain" description="R3H" evidence="2">
    <location>
        <begin position="16"/>
        <end position="57"/>
    </location>
</feature>
<keyword evidence="4" id="KW-1185">Reference proteome</keyword>
<proteinExistence type="predicted"/>